<dbReference type="InterPro" id="IPR032675">
    <property type="entry name" value="LRR_dom_sf"/>
</dbReference>
<sequence>MTPGHGNRTRDLWLSTPMLPCPDPVRGQQWCAMAHAPPPPPPGTRSTAALLGRLSPMVCPLAKLGRASPSIDHPQAYHLDRGYQLRATPSLDQAYQLRNSPSIENPYQLRNSPSVDQGYHLRGVTSVETSYHHLAKSSPSLEQGYPLRGSPSLEQGYHLRGRNSPSLDCGFQLRSSPALRRASSPTLDPIQCYHPSDQTYGGGGHHKLVGRSSPSLDQGYHTLVSPSPGPSTPGPWTDPHPVPPPAPPVTTSASPFKGKRLHAKNSPFDRLPDKAALKIFEWLDSSDLCACAMVCRRWAHLAWEPLLWRTIQLRGEGVCGDRAVRGVLRRLCGQGRTGACPSVERVFLGDGAKLTDKGLTLLARRCPELTHLQLHGCAAVSNPALFELATKCSNLQHLDLTGQLCRYMGDPAGNTL</sequence>
<evidence type="ECO:0000313" key="4">
    <source>
        <dbReference type="EMBL" id="CAD7451956.1"/>
    </source>
</evidence>
<reference evidence="4" key="1">
    <citation type="submission" date="2020-11" db="EMBL/GenBank/DDBJ databases">
        <authorList>
            <person name="Tran Van P."/>
        </authorList>
    </citation>
    <scope>NUCLEOTIDE SEQUENCE</scope>
</reference>
<dbReference type="AlphaFoldDB" id="A0A7R9FE92"/>
<organism evidence="4">
    <name type="scientific">Timema tahoe</name>
    <dbReference type="NCBI Taxonomy" id="61484"/>
    <lineage>
        <taxon>Eukaryota</taxon>
        <taxon>Metazoa</taxon>
        <taxon>Ecdysozoa</taxon>
        <taxon>Arthropoda</taxon>
        <taxon>Hexapoda</taxon>
        <taxon>Insecta</taxon>
        <taxon>Pterygota</taxon>
        <taxon>Neoptera</taxon>
        <taxon>Polyneoptera</taxon>
        <taxon>Phasmatodea</taxon>
        <taxon>Timematodea</taxon>
        <taxon>Timematoidea</taxon>
        <taxon>Timematidae</taxon>
        <taxon>Timema</taxon>
    </lineage>
</organism>
<feature type="region of interest" description="Disordered" evidence="2">
    <location>
        <begin position="180"/>
        <end position="265"/>
    </location>
</feature>
<keyword evidence="1" id="KW-0833">Ubl conjugation pathway</keyword>
<dbReference type="Gene3D" id="3.80.10.10">
    <property type="entry name" value="Ribonuclease Inhibitor"/>
    <property type="match status" value="1"/>
</dbReference>
<dbReference type="InterPro" id="IPR001810">
    <property type="entry name" value="F-box_dom"/>
</dbReference>
<evidence type="ECO:0000259" key="3">
    <source>
        <dbReference type="PROSITE" id="PS50181"/>
    </source>
</evidence>
<dbReference type="SMART" id="SM00256">
    <property type="entry name" value="FBOX"/>
    <property type="match status" value="1"/>
</dbReference>
<protein>
    <recommendedName>
        <fullName evidence="3">F-box domain-containing protein</fullName>
    </recommendedName>
</protein>
<dbReference type="SUPFAM" id="SSF52047">
    <property type="entry name" value="RNI-like"/>
    <property type="match status" value="1"/>
</dbReference>
<evidence type="ECO:0000256" key="1">
    <source>
        <dbReference type="ARBA" id="ARBA00022786"/>
    </source>
</evidence>
<feature type="domain" description="F-box" evidence="3">
    <location>
        <begin position="265"/>
        <end position="311"/>
    </location>
</feature>
<dbReference type="PANTHER" id="PTHR20933">
    <property type="entry name" value="F-BOX ONLY PROTEIN 33"/>
    <property type="match status" value="1"/>
</dbReference>
<dbReference type="EMBL" id="OE000018">
    <property type="protein sequence ID" value="CAD7451956.1"/>
    <property type="molecule type" value="Genomic_DNA"/>
</dbReference>
<accession>A0A7R9FE92</accession>
<dbReference type="InterPro" id="IPR036047">
    <property type="entry name" value="F-box-like_dom_sf"/>
</dbReference>
<feature type="compositionally biased region" description="Pro residues" evidence="2">
    <location>
        <begin position="227"/>
        <end position="248"/>
    </location>
</feature>
<dbReference type="Pfam" id="PF12937">
    <property type="entry name" value="F-box-like"/>
    <property type="match status" value="1"/>
</dbReference>
<dbReference type="FunFam" id="1.20.1280.50:FF:000018">
    <property type="entry name" value="F-box/LRR-repeat protein 7 isoform X2"/>
    <property type="match status" value="1"/>
</dbReference>
<dbReference type="InterPro" id="IPR006553">
    <property type="entry name" value="Leu-rich_rpt_Cys-con_subtyp"/>
</dbReference>
<dbReference type="FunFam" id="3.80.10.10:FF:000523">
    <property type="entry name" value="F-box/LRR-repeat protein 7"/>
    <property type="match status" value="1"/>
</dbReference>
<dbReference type="PROSITE" id="PS50181">
    <property type="entry name" value="FBOX"/>
    <property type="match status" value="1"/>
</dbReference>
<dbReference type="PANTHER" id="PTHR20933:SF4">
    <property type="entry name" value="F-BOX INVOLVED IN POLYQ PATHOGENESIS, ISOFORM A"/>
    <property type="match status" value="1"/>
</dbReference>
<dbReference type="SMART" id="SM00367">
    <property type="entry name" value="LRR_CC"/>
    <property type="match status" value="2"/>
</dbReference>
<dbReference type="GO" id="GO:0031398">
    <property type="term" value="P:positive regulation of protein ubiquitination"/>
    <property type="evidence" value="ECO:0007669"/>
    <property type="project" value="TreeGrafter"/>
</dbReference>
<feature type="region of interest" description="Disordered" evidence="2">
    <location>
        <begin position="136"/>
        <end position="161"/>
    </location>
</feature>
<proteinExistence type="predicted"/>
<gene>
    <name evidence="4" type="ORF">TTEB3V08_LOCUS152</name>
</gene>
<name>A0A7R9FE92_9NEOP</name>
<dbReference type="SUPFAM" id="SSF81383">
    <property type="entry name" value="F-box domain"/>
    <property type="match status" value="1"/>
</dbReference>
<evidence type="ECO:0000256" key="2">
    <source>
        <dbReference type="SAM" id="MobiDB-lite"/>
    </source>
</evidence>